<comment type="caution">
    <text evidence="7">The sequence shown here is derived from an EMBL/GenBank/DDBJ whole genome shotgun (WGS) entry which is preliminary data.</text>
</comment>
<feature type="domain" description="Protein kinase" evidence="6">
    <location>
        <begin position="1"/>
        <end position="177"/>
    </location>
</feature>
<evidence type="ECO:0000256" key="1">
    <source>
        <dbReference type="ARBA" id="ARBA00022679"/>
    </source>
</evidence>
<dbReference type="GO" id="GO:0005524">
    <property type="term" value="F:ATP binding"/>
    <property type="evidence" value="ECO:0007669"/>
    <property type="project" value="UniProtKB-KW"/>
</dbReference>
<dbReference type="InterPro" id="IPR020635">
    <property type="entry name" value="Tyr_kinase_cat_dom"/>
</dbReference>
<feature type="non-terminal residue" evidence="7">
    <location>
        <position position="1"/>
    </location>
</feature>
<dbReference type="Gene3D" id="1.10.510.10">
    <property type="entry name" value="Transferase(Phosphotransferase) domain 1"/>
    <property type="match status" value="1"/>
</dbReference>
<evidence type="ECO:0000256" key="3">
    <source>
        <dbReference type="ARBA" id="ARBA00022777"/>
    </source>
</evidence>
<dbReference type="FunFam" id="1.10.510.10:FF:000554">
    <property type="entry name" value="Predicted protein"/>
    <property type="match status" value="1"/>
</dbReference>
<evidence type="ECO:0000256" key="4">
    <source>
        <dbReference type="ARBA" id="ARBA00022840"/>
    </source>
</evidence>
<keyword evidence="1" id="KW-0808">Transferase</keyword>
<name>A0A0B2VTA7_TOXCA</name>
<dbReference type="Pfam" id="PF07714">
    <property type="entry name" value="PK_Tyr_Ser-Thr"/>
    <property type="match status" value="1"/>
</dbReference>
<dbReference type="EMBL" id="JPKZ01001035">
    <property type="protein sequence ID" value="KHN84205.1"/>
    <property type="molecule type" value="Genomic_DNA"/>
</dbReference>
<dbReference type="Proteomes" id="UP000031036">
    <property type="component" value="Unassembled WGS sequence"/>
</dbReference>
<reference evidence="7 8" key="1">
    <citation type="submission" date="2014-11" db="EMBL/GenBank/DDBJ databases">
        <title>Genetic blueprint of the zoonotic pathogen Toxocara canis.</title>
        <authorList>
            <person name="Zhu X.-Q."/>
            <person name="Korhonen P.K."/>
            <person name="Cai H."/>
            <person name="Young N.D."/>
            <person name="Nejsum P."/>
            <person name="von Samson-Himmelstjerna G."/>
            <person name="Boag P.R."/>
            <person name="Tan P."/>
            <person name="Li Q."/>
            <person name="Min J."/>
            <person name="Yang Y."/>
            <person name="Wang X."/>
            <person name="Fang X."/>
            <person name="Hall R.S."/>
            <person name="Hofmann A."/>
            <person name="Sternberg P.W."/>
            <person name="Jex A.R."/>
            <person name="Gasser R.B."/>
        </authorList>
    </citation>
    <scope>NUCLEOTIDE SEQUENCE [LARGE SCALE GENOMIC DNA]</scope>
    <source>
        <strain evidence="7">PN_DK_2014</strain>
    </source>
</reference>
<dbReference type="GO" id="GO:0004714">
    <property type="term" value="F:transmembrane receptor protein tyrosine kinase activity"/>
    <property type="evidence" value="ECO:0007669"/>
    <property type="project" value="TreeGrafter"/>
</dbReference>
<dbReference type="GO" id="GO:0007169">
    <property type="term" value="P:cell surface receptor protein tyrosine kinase signaling pathway"/>
    <property type="evidence" value="ECO:0007669"/>
    <property type="project" value="TreeGrafter"/>
</dbReference>
<dbReference type="PROSITE" id="PS00109">
    <property type="entry name" value="PROTEIN_KINASE_TYR"/>
    <property type="match status" value="1"/>
</dbReference>
<organism evidence="7 8">
    <name type="scientific">Toxocara canis</name>
    <name type="common">Canine roundworm</name>
    <dbReference type="NCBI Taxonomy" id="6265"/>
    <lineage>
        <taxon>Eukaryota</taxon>
        <taxon>Metazoa</taxon>
        <taxon>Ecdysozoa</taxon>
        <taxon>Nematoda</taxon>
        <taxon>Chromadorea</taxon>
        <taxon>Rhabditida</taxon>
        <taxon>Spirurina</taxon>
        <taxon>Ascaridomorpha</taxon>
        <taxon>Ascaridoidea</taxon>
        <taxon>Toxocaridae</taxon>
        <taxon>Toxocara</taxon>
    </lineage>
</organism>
<dbReference type="GO" id="GO:0005886">
    <property type="term" value="C:plasma membrane"/>
    <property type="evidence" value="ECO:0007669"/>
    <property type="project" value="TreeGrafter"/>
</dbReference>
<evidence type="ECO:0000259" key="6">
    <source>
        <dbReference type="PROSITE" id="PS50011"/>
    </source>
</evidence>
<dbReference type="CDD" id="cd00192">
    <property type="entry name" value="PTKc"/>
    <property type="match status" value="1"/>
</dbReference>
<keyword evidence="8" id="KW-1185">Reference proteome</keyword>
<evidence type="ECO:0000256" key="5">
    <source>
        <dbReference type="ARBA" id="ARBA00023137"/>
    </source>
</evidence>
<dbReference type="InterPro" id="IPR050122">
    <property type="entry name" value="RTK"/>
</dbReference>
<dbReference type="SMART" id="SM00219">
    <property type="entry name" value="TyrKc"/>
    <property type="match status" value="1"/>
</dbReference>
<dbReference type="OrthoDB" id="535945at2759"/>
<dbReference type="SUPFAM" id="SSF56112">
    <property type="entry name" value="Protein kinase-like (PK-like)"/>
    <property type="match status" value="1"/>
</dbReference>
<dbReference type="PANTHER" id="PTHR24416">
    <property type="entry name" value="TYROSINE-PROTEIN KINASE RECEPTOR"/>
    <property type="match status" value="1"/>
</dbReference>
<dbReference type="PROSITE" id="PS50011">
    <property type="entry name" value="PROTEIN_KINASE_DOM"/>
    <property type="match status" value="1"/>
</dbReference>
<keyword evidence="2" id="KW-0547">Nucleotide-binding</keyword>
<dbReference type="PANTHER" id="PTHR24416:SF624">
    <property type="entry name" value="TYROSINE-PROTEIN KINASE F09A5.2-RELATED"/>
    <property type="match status" value="1"/>
</dbReference>
<dbReference type="InterPro" id="IPR000719">
    <property type="entry name" value="Prot_kinase_dom"/>
</dbReference>
<protein>
    <submittedName>
        <fullName evidence="7">Putative tyrosine-protein kinase F09A5.2</fullName>
    </submittedName>
</protein>
<accession>A0A0B2VTA7</accession>
<proteinExistence type="predicted"/>
<dbReference type="InterPro" id="IPR011009">
    <property type="entry name" value="Kinase-like_dom_sf"/>
</dbReference>
<keyword evidence="4" id="KW-0067">ATP-binding</keyword>
<dbReference type="InterPro" id="IPR008266">
    <property type="entry name" value="Tyr_kinase_AS"/>
</dbReference>
<dbReference type="STRING" id="6265.A0A0B2VTA7"/>
<sequence>IQDGDITAENGGFHLHTKDLISIAWQICDGMCYLSSRNLIHRDLAARNILLTKNMIAKVGDFGLCRHLDEAIYTTRGGRLPIKWMAIESLRWYEYTTKSDVWSYGVLLFELFSLGDGPFPTVQPNDMIAYLEQGNRNSKPNHCPEEIYELMERCWLENPEMRPTFAQINTLLAHILQVDDAANDYLTVVDDESNGYLNYELMQRCWLENPEMRPTFAQINTLLAHILQVDDAANDYLTVVDDESNGYLKSTSLTKKA</sequence>
<dbReference type="PRINTS" id="PR00109">
    <property type="entry name" value="TYRKINASE"/>
</dbReference>
<dbReference type="InterPro" id="IPR001245">
    <property type="entry name" value="Ser-Thr/Tyr_kinase_cat_dom"/>
</dbReference>
<evidence type="ECO:0000313" key="7">
    <source>
        <dbReference type="EMBL" id="KHN84205.1"/>
    </source>
</evidence>
<keyword evidence="3 7" id="KW-0418">Kinase</keyword>
<gene>
    <name evidence="7" type="primary">F09A5.2</name>
    <name evidence="7" type="ORF">Tcan_14596</name>
</gene>
<dbReference type="OMA" id="CWLENPE"/>
<dbReference type="AlphaFoldDB" id="A0A0B2VTA7"/>
<evidence type="ECO:0000313" key="8">
    <source>
        <dbReference type="Proteomes" id="UP000031036"/>
    </source>
</evidence>
<evidence type="ECO:0000256" key="2">
    <source>
        <dbReference type="ARBA" id="ARBA00022741"/>
    </source>
</evidence>
<keyword evidence="5" id="KW-0829">Tyrosine-protein kinase</keyword>
<dbReference type="GO" id="GO:0043235">
    <property type="term" value="C:receptor complex"/>
    <property type="evidence" value="ECO:0007669"/>
    <property type="project" value="TreeGrafter"/>
</dbReference>